<gene>
    <name evidence="6" type="ordered locus">BURPS1710b_A1237</name>
</gene>
<dbReference type="PANTHER" id="PTHR43334">
    <property type="entry name" value="ACETATE--COA LIGASE [ADP-FORMING]"/>
    <property type="match status" value="1"/>
</dbReference>
<evidence type="ECO:0000259" key="5">
    <source>
        <dbReference type="PROSITE" id="PS51186"/>
    </source>
</evidence>
<dbReference type="KEGG" id="bpm:BURPS1710b_A1237"/>
<keyword evidence="3" id="KW-0067">ATP-binding</keyword>
<keyword evidence="6" id="KW-0808">Transferase</keyword>
<dbReference type="InterPro" id="IPR032875">
    <property type="entry name" value="Succ_CoA_lig_flav_dom"/>
</dbReference>
<dbReference type="Pfam" id="PF13607">
    <property type="entry name" value="Succ_CoA_lig"/>
    <property type="match status" value="1"/>
</dbReference>
<feature type="region of interest" description="Disordered" evidence="4">
    <location>
        <begin position="106"/>
        <end position="136"/>
    </location>
</feature>
<dbReference type="SMART" id="SM00881">
    <property type="entry name" value="CoA_binding"/>
    <property type="match status" value="1"/>
</dbReference>
<dbReference type="SUPFAM" id="SSF51735">
    <property type="entry name" value="NAD(P)-binding Rossmann-fold domains"/>
    <property type="match status" value="1"/>
</dbReference>
<dbReference type="HOGENOM" id="CLU_007415_0_0_4"/>
<evidence type="ECO:0000256" key="3">
    <source>
        <dbReference type="ARBA" id="ARBA00022840"/>
    </source>
</evidence>
<dbReference type="InterPro" id="IPR003781">
    <property type="entry name" value="CoA-bd"/>
</dbReference>
<dbReference type="SUPFAM" id="SSF55729">
    <property type="entry name" value="Acyl-CoA N-acyltransferases (Nat)"/>
    <property type="match status" value="1"/>
</dbReference>
<dbReference type="CDD" id="cd04301">
    <property type="entry name" value="NAT_SF"/>
    <property type="match status" value="1"/>
</dbReference>
<dbReference type="InterPro" id="IPR000182">
    <property type="entry name" value="GNAT_dom"/>
</dbReference>
<evidence type="ECO:0000313" key="6">
    <source>
        <dbReference type="EMBL" id="ABA51766.1"/>
    </source>
</evidence>
<dbReference type="InterPro" id="IPR016181">
    <property type="entry name" value="Acyl_CoA_acyltransferase"/>
</dbReference>
<reference evidence="6 7" key="1">
    <citation type="submission" date="2005-09" db="EMBL/GenBank/DDBJ databases">
        <authorList>
            <person name="Woods D.E."/>
            <person name="Nierman W.C."/>
        </authorList>
    </citation>
    <scope>NUCLEOTIDE SEQUENCE [LARGE SCALE GENOMIC DNA]</scope>
    <source>
        <strain evidence="6 7">1710b</strain>
    </source>
</reference>
<dbReference type="EnsemblBacteria" id="ABA51766">
    <property type="protein sequence ID" value="ABA51766"/>
    <property type="gene ID" value="BURPS1710b_A1237"/>
</dbReference>
<keyword evidence="1 6" id="KW-0436">Ligase</keyword>
<sequence>MNSNLVSDGPRRSLDCTAIFCPARRLPAIGQCIEFAGPPFSIPEPAGPMFRDGRFSTDESGFECRAAGRGDPRDGTSTRGFLPLADVAVEPGAPCSRVHAAAERRGETRCRASRDGRPESHRAPVSTPSSRARHAAGRKTGLAACGPPACSLHPFISCRSVSKEKARAVQCMRPRSGWFGGGGEVCASMMRALAWFGDSAERHIGGARCFAYPMGTRARSGVAARRSPSLNPFSGVAVTVRNLDALFHPTAVAVVGASPRPGSVGAMVWACVLDGRFGGAIWPVNPKYGELNGHKVYPYVDQLPSAPSVALICTPPATWPGIVRKLGGLGVRAAIIVGETRSGADRAALERALAAAKPYLLRVVGPGSLGVVSPALGAHFGAPACIVKAGGVAWVSQSNALTNAVLGWAHARGLGFSHAVALGGEADVDAADVLDYLASDAETRAILLELDTVKSARKFMSAARAAARNKPVLALRAGRGDSGDLLYTAAFQRAGMVRVDALDDLLDEIEALGVGRAAATSGGVTLVTSDRGVAKLAVDALAAAGETLAQWPRAAVDEVGGALPAGIVAGNPLLLGDDARPEYFGAALKALAQHPPTGTVFVVHATSHSAPAVDVARVLIESRKFARRGMLACFFGGVDAATRDALHVHGIPVHTTPQRLARAHARLVDYQLGRELLMQTPEGTPPQPAASISAARHTARAALAQGRDGFEGDAALEWLAGFGIERATDADVDMGDTIVDITVGMYDDPNFGPVFRYSVPPADGVSAPFVVYGLPPFNTVLARAVVARSPYAHRAPPEPLLQALTALSQAVCDVREIVEMSLVLRVRPTRVVALGPHIRLATGRSRLAIVPYPRYLEQQLDWRGERITVRPIRPEDEAAHRELLSAMTPDDLRMRFFGAIRNFDHSQIARMTQIDYDREMALIATLDDADGRAHTLGAVRAVTDPDNEATEFAIAVRPDQKGKGLGRMLMTRIIDYARSRGTAWMIGEALRENTAMISLAKDSGFAVSSTEEPGVVAFRLKLQP</sequence>
<dbReference type="Gene3D" id="3.40.630.30">
    <property type="match status" value="1"/>
</dbReference>
<dbReference type="Gene3D" id="3.40.50.720">
    <property type="entry name" value="NAD(P)-binding Rossmann-like Domain"/>
    <property type="match status" value="1"/>
</dbReference>
<name>Q3JJ59_BURP1</name>
<dbReference type="InterPro" id="IPR036291">
    <property type="entry name" value="NAD(P)-bd_dom_sf"/>
</dbReference>
<evidence type="ECO:0000256" key="2">
    <source>
        <dbReference type="ARBA" id="ARBA00022741"/>
    </source>
</evidence>
<dbReference type="PANTHER" id="PTHR43334:SF1">
    <property type="entry name" value="3-HYDROXYPROPIONATE--COA LIGASE [ADP-FORMING]"/>
    <property type="match status" value="1"/>
</dbReference>
<dbReference type="InterPro" id="IPR016102">
    <property type="entry name" value="Succinyl-CoA_synth-like"/>
</dbReference>
<dbReference type="Proteomes" id="UP000002700">
    <property type="component" value="Chromosome II"/>
</dbReference>
<feature type="domain" description="N-acetyltransferase" evidence="5">
    <location>
        <begin position="867"/>
        <end position="1024"/>
    </location>
</feature>
<dbReference type="InterPro" id="IPR051538">
    <property type="entry name" value="Acyl-CoA_Synth/Transferase"/>
</dbReference>
<dbReference type="GO" id="GO:0005524">
    <property type="term" value="F:ATP binding"/>
    <property type="evidence" value="ECO:0007669"/>
    <property type="project" value="UniProtKB-KW"/>
</dbReference>
<dbReference type="Pfam" id="PF13380">
    <property type="entry name" value="CoA_binding_2"/>
    <property type="match status" value="1"/>
</dbReference>
<evidence type="ECO:0000313" key="7">
    <source>
        <dbReference type="Proteomes" id="UP000002700"/>
    </source>
</evidence>
<dbReference type="PROSITE" id="PS51186">
    <property type="entry name" value="GNAT"/>
    <property type="match status" value="1"/>
</dbReference>
<dbReference type="Pfam" id="PF00583">
    <property type="entry name" value="Acetyltransf_1"/>
    <property type="match status" value="1"/>
</dbReference>
<dbReference type="GO" id="GO:0043758">
    <property type="term" value="F:acetate-CoA ligase (ADP-forming) activity"/>
    <property type="evidence" value="ECO:0007669"/>
    <property type="project" value="UniProtKB-EC"/>
</dbReference>
<protein>
    <submittedName>
        <fullName evidence="6">Acetyltransferase, GNAT family</fullName>
        <ecNumber evidence="6">6.2.1.13</ecNumber>
    </submittedName>
</protein>
<dbReference type="EMBL" id="CP000125">
    <property type="protein sequence ID" value="ABA51766.1"/>
    <property type="molecule type" value="Genomic_DNA"/>
</dbReference>
<dbReference type="Gene3D" id="3.40.50.261">
    <property type="entry name" value="Succinyl-CoA synthetase domains"/>
    <property type="match status" value="2"/>
</dbReference>
<organism evidence="6 7">
    <name type="scientific">Burkholderia pseudomallei (strain 1710b)</name>
    <dbReference type="NCBI Taxonomy" id="320372"/>
    <lineage>
        <taxon>Bacteria</taxon>
        <taxon>Pseudomonadati</taxon>
        <taxon>Pseudomonadota</taxon>
        <taxon>Betaproteobacteria</taxon>
        <taxon>Burkholderiales</taxon>
        <taxon>Burkholderiaceae</taxon>
        <taxon>Burkholderia</taxon>
        <taxon>pseudomallei group</taxon>
    </lineage>
</organism>
<evidence type="ECO:0000256" key="1">
    <source>
        <dbReference type="ARBA" id="ARBA00022598"/>
    </source>
</evidence>
<keyword evidence="2" id="KW-0547">Nucleotide-binding</keyword>
<dbReference type="SUPFAM" id="SSF52210">
    <property type="entry name" value="Succinyl-CoA synthetase domains"/>
    <property type="match status" value="2"/>
</dbReference>
<proteinExistence type="predicted"/>
<dbReference type="AlphaFoldDB" id="Q3JJ59"/>
<accession>Q3JJ59</accession>
<dbReference type="Gene3D" id="3.30.470.20">
    <property type="entry name" value="ATP-grasp fold, B domain"/>
    <property type="match status" value="1"/>
</dbReference>
<dbReference type="GO" id="GO:0016747">
    <property type="term" value="F:acyltransferase activity, transferring groups other than amino-acyl groups"/>
    <property type="evidence" value="ECO:0007669"/>
    <property type="project" value="InterPro"/>
</dbReference>
<evidence type="ECO:0000256" key="4">
    <source>
        <dbReference type="SAM" id="MobiDB-lite"/>
    </source>
</evidence>
<dbReference type="EC" id="6.2.1.13" evidence="6"/>
<feature type="compositionally biased region" description="Basic and acidic residues" evidence="4">
    <location>
        <begin position="106"/>
        <end position="122"/>
    </location>
</feature>